<proteinExistence type="predicted"/>
<comment type="caution">
    <text evidence="2">The sequence shown here is derived from an EMBL/GenBank/DDBJ whole genome shotgun (WGS) entry which is preliminary data.</text>
</comment>
<organism evidence="2 3">
    <name type="scientific">Brachionus calyciflorus</name>
    <dbReference type="NCBI Taxonomy" id="104777"/>
    <lineage>
        <taxon>Eukaryota</taxon>
        <taxon>Metazoa</taxon>
        <taxon>Spiralia</taxon>
        <taxon>Gnathifera</taxon>
        <taxon>Rotifera</taxon>
        <taxon>Eurotatoria</taxon>
        <taxon>Monogononta</taxon>
        <taxon>Pseudotrocha</taxon>
        <taxon>Ploima</taxon>
        <taxon>Brachionidae</taxon>
        <taxon>Brachionus</taxon>
    </lineage>
</organism>
<accession>A0A813M9W8</accession>
<dbReference type="PANTHER" id="PTHR36878">
    <property type="entry name" value="SMALL INTEGRAL MEMBRANE PROTEIN 30"/>
    <property type="match status" value="1"/>
</dbReference>
<dbReference type="Pfam" id="PF15873">
    <property type="entry name" value="DUF4730"/>
    <property type="match status" value="1"/>
</dbReference>
<dbReference type="EMBL" id="CAJNOC010000127">
    <property type="protein sequence ID" value="CAF0717527.1"/>
    <property type="molecule type" value="Genomic_DNA"/>
</dbReference>
<dbReference type="InterPro" id="IPR031742">
    <property type="entry name" value="DUF4730"/>
</dbReference>
<keyword evidence="1" id="KW-0812">Transmembrane</keyword>
<keyword evidence="3" id="KW-1185">Reference proteome</keyword>
<keyword evidence="1" id="KW-1133">Transmembrane helix</keyword>
<feature type="transmembrane region" description="Helical" evidence="1">
    <location>
        <begin position="30"/>
        <end position="48"/>
    </location>
</feature>
<evidence type="ECO:0000256" key="1">
    <source>
        <dbReference type="SAM" id="Phobius"/>
    </source>
</evidence>
<gene>
    <name evidence="2" type="ORF">OXX778_LOCUS1829</name>
</gene>
<reference evidence="2" key="1">
    <citation type="submission" date="2021-02" db="EMBL/GenBank/DDBJ databases">
        <authorList>
            <person name="Nowell W R."/>
        </authorList>
    </citation>
    <scope>NUCLEOTIDE SEQUENCE</scope>
    <source>
        <strain evidence="2">Ploen Becks lab</strain>
    </source>
</reference>
<keyword evidence="1" id="KW-0472">Membrane</keyword>
<evidence type="ECO:0000313" key="2">
    <source>
        <dbReference type="EMBL" id="CAF0717527.1"/>
    </source>
</evidence>
<evidence type="ECO:0000313" key="3">
    <source>
        <dbReference type="Proteomes" id="UP000663879"/>
    </source>
</evidence>
<dbReference type="PANTHER" id="PTHR36878:SF1">
    <property type="entry name" value="SMALL INTEGRAL MEMBRANE PROTEIN 30"/>
    <property type="match status" value="1"/>
</dbReference>
<dbReference type="Proteomes" id="UP000663879">
    <property type="component" value="Unassembled WGS sequence"/>
</dbReference>
<sequence length="80" mass="9011">MMCSERICKRFEKTFMCANQNIRKMDTVQIYRVLSFMLLFVFKSTQAFDGGDAIALILGLVLGIVGIFACIGCYARKRSG</sequence>
<feature type="transmembrane region" description="Helical" evidence="1">
    <location>
        <begin position="54"/>
        <end position="75"/>
    </location>
</feature>
<name>A0A813M9W8_9BILA</name>
<dbReference type="AlphaFoldDB" id="A0A813M9W8"/>
<protein>
    <submittedName>
        <fullName evidence="2">Uncharacterized protein</fullName>
    </submittedName>
</protein>